<keyword evidence="1" id="KW-0234">DNA repair</keyword>
<keyword evidence="1" id="KW-0479">Metal-binding</keyword>
<keyword evidence="1" id="KW-0378">Hydrolase</keyword>
<accession>A0AAV5E2T4</accession>
<dbReference type="EMBL" id="BQKI01000073">
    <property type="protein sequence ID" value="GJN16755.1"/>
    <property type="molecule type" value="Genomic_DNA"/>
</dbReference>
<dbReference type="Proteomes" id="UP001054889">
    <property type="component" value="Unassembled WGS sequence"/>
</dbReference>
<dbReference type="GO" id="GO:0000712">
    <property type="term" value="P:resolution of meiotic recombination intermediates"/>
    <property type="evidence" value="ECO:0007669"/>
    <property type="project" value="TreeGrafter"/>
</dbReference>
<dbReference type="GO" id="GO:0046872">
    <property type="term" value="F:metal ion binding"/>
    <property type="evidence" value="ECO:0007669"/>
    <property type="project" value="UniProtKB-UniRule"/>
</dbReference>
<dbReference type="InterPro" id="IPR033309">
    <property type="entry name" value="Mus81"/>
</dbReference>
<evidence type="ECO:0000256" key="2">
    <source>
        <dbReference type="SAM" id="MobiDB-lite"/>
    </source>
</evidence>
<dbReference type="GO" id="GO:0000727">
    <property type="term" value="P:double-strand break repair via break-induced replication"/>
    <property type="evidence" value="ECO:0007669"/>
    <property type="project" value="UniProtKB-UniRule"/>
</dbReference>
<dbReference type="AlphaFoldDB" id="A0AAV5E2T4"/>
<dbReference type="GO" id="GO:0008821">
    <property type="term" value="F:crossover junction DNA endonuclease activity"/>
    <property type="evidence" value="ECO:0007669"/>
    <property type="project" value="UniProtKB-UniRule"/>
</dbReference>
<dbReference type="GO" id="GO:0048257">
    <property type="term" value="F:3'-flap endonuclease activity"/>
    <property type="evidence" value="ECO:0007669"/>
    <property type="project" value="TreeGrafter"/>
</dbReference>
<dbReference type="PANTHER" id="PTHR13451:SF12">
    <property type="entry name" value="CROSSOVER JUNCTION ENDONUCLEASE MUS81"/>
    <property type="match status" value="1"/>
</dbReference>
<reference evidence="3" key="1">
    <citation type="journal article" date="2018" name="DNA Res.">
        <title>Multiple hybrid de novo genome assembly of finger millet, an orphan allotetraploid crop.</title>
        <authorList>
            <person name="Hatakeyama M."/>
            <person name="Aluri S."/>
            <person name="Balachadran M.T."/>
            <person name="Sivarajan S.R."/>
            <person name="Patrignani A."/>
            <person name="Gruter S."/>
            <person name="Poveda L."/>
            <person name="Shimizu-Inatsugi R."/>
            <person name="Baeten J."/>
            <person name="Francoijs K.J."/>
            <person name="Nataraja K.N."/>
            <person name="Reddy Y.A.N."/>
            <person name="Phadnis S."/>
            <person name="Ravikumar R.L."/>
            <person name="Schlapbach R."/>
            <person name="Sreeman S.M."/>
            <person name="Shimizu K.K."/>
        </authorList>
    </citation>
    <scope>NUCLEOTIDE SEQUENCE</scope>
</reference>
<dbReference type="GO" id="GO:0005634">
    <property type="term" value="C:nucleus"/>
    <property type="evidence" value="ECO:0007669"/>
    <property type="project" value="UniProtKB-SubCell"/>
</dbReference>
<keyword evidence="1" id="KW-0460">Magnesium</keyword>
<evidence type="ECO:0000313" key="3">
    <source>
        <dbReference type="EMBL" id="GJN16755.1"/>
    </source>
</evidence>
<keyword evidence="1" id="KW-0255">Endonuclease</keyword>
<name>A0AAV5E2T4_ELECO</name>
<dbReference type="GO" id="GO:0048476">
    <property type="term" value="C:Holliday junction resolvase complex"/>
    <property type="evidence" value="ECO:0007669"/>
    <property type="project" value="UniProtKB-UniRule"/>
</dbReference>
<dbReference type="GO" id="GO:0006308">
    <property type="term" value="P:DNA catabolic process"/>
    <property type="evidence" value="ECO:0007669"/>
    <property type="project" value="UniProtKB-UniRule"/>
</dbReference>
<organism evidence="3 4">
    <name type="scientific">Eleusine coracana subsp. coracana</name>
    <dbReference type="NCBI Taxonomy" id="191504"/>
    <lineage>
        <taxon>Eukaryota</taxon>
        <taxon>Viridiplantae</taxon>
        <taxon>Streptophyta</taxon>
        <taxon>Embryophyta</taxon>
        <taxon>Tracheophyta</taxon>
        <taxon>Spermatophyta</taxon>
        <taxon>Magnoliopsida</taxon>
        <taxon>Liliopsida</taxon>
        <taxon>Poales</taxon>
        <taxon>Poaceae</taxon>
        <taxon>PACMAD clade</taxon>
        <taxon>Chloridoideae</taxon>
        <taxon>Cynodonteae</taxon>
        <taxon>Eleusininae</taxon>
        <taxon>Eleusine</taxon>
    </lineage>
</organism>
<dbReference type="GO" id="GO:0031573">
    <property type="term" value="P:mitotic intra-S DNA damage checkpoint signaling"/>
    <property type="evidence" value="ECO:0007669"/>
    <property type="project" value="TreeGrafter"/>
</dbReference>
<keyword evidence="1" id="KW-0539">Nucleus</keyword>
<feature type="compositionally biased region" description="Basic residues" evidence="2">
    <location>
        <begin position="95"/>
        <end position="112"/>
    </location>
</feature>
<comment type="caution">
    <text evidence="3">The sequence shown here is derived from an EMBL/GenBank/DDBJ whole genome shotgun (WGS) entry which is preliminary data.</text>
</comment>
<keyword evidence="1" id="KW-0233">DNA recombination</keyword>
<keyword evidence="4" id="KW-1185">Reference proteome</keyword>
<comment type="cofactor">
    <cofactor evidence="1">
        <name>Mg(2+)</name>
        <dbReference type="ChEBI" id="CHEBI:18420"/>
    </cofactor>
</comment>
<proteinExistence type="inferred from homology"/>
<comment type="function">
    <text evidence="1">Interacts with EME1 to form a DNA structure-specific endonuclease with substrate preference for branched DNA structures with a 5'-end at the branch nick. Typical substrates include 3'-flap structures, D-loops, replication forks and nicked Holliday junctions. May be required in mitosis for the processing of stalled or collapsed replication fork intermediates. May be required in meiosis for the repair of meiosis-specific double strand breaks subsequent to single-end invasion (SEI).</text>
</comment>
<protein>
    <recommendedName>
        <fullName evidence="1">Crossover junction endonuclease MUS81</fullName>
        <ecNumber evidence="1">3.1.22.-</ecNumber>
    </recommendedName>
</protein>
<dbReference type="EC" id="3.1.22.-" evidence="1"/>
<sequence length="358" mass="40125">MALAPPPKQLRVRLPENEGVARCLHEKRLSTHEQTGGLKVNLDRTFAKAYRNVCDSEEPIRTLKDLSKIKGVGPWLIRQMKEFFVDSNQDLSPTKGKKTRESKCSLPKKKRAAPSSGSSKLSILRGKELSSDVGLSACSSSVIPFSTQRQIELQSSGTTGSAGLNGIDKKDTPYVDNSIWAMPPRQSSEEFHDAYEVVLILDDRENFGLNVCLSVMVFGLLVTDDILQKMRTKEADISCRSCFTTEILEGFDVLRTSGYADTIKMYSNLTRSIIEYYNANFSTLAESSRVCPTYDEFERNCRCLKRKTVSQIFALQLMQEGDIRAQEEMLKNKSKMVNAGASRNIFKLVWGDGCNLQL</sequence>
<reference evidence="3" key="2">
    <citation type="submission" date="2021-12" db="EMBL/GenBank/DDBJ databases">
        <title>Resequencing data analysis of finger millet.</title>
        <authorList>
            <person name="Hatakeyama M."/>
            <person name="Aluri S."/>
            <person name="Balachadran M.T."/>
            <person name="Sivarajan S.R."/>
            <person name="Poveda L."/>
            <person name="Shimizu-Inatsugi R."/>
            <person name="Schlapbach R."/>
            <person name="Sreeman S.M."/>
            <person name="Shimizu K.K."/>
        </authorList>
    </citation>
    <scope>NUCLEOTIDE SEQUENCE</scope>
</reference>
<evidence type="ECO:0000256" key="1">
    <source>
        <dbReference type="RuleBase" id="RU369042"/>
    </source>
</evidence>
<gene>
    <name evidence="3" type="primary">gb03776</name>
    <name evidence="3" type="ORF">PR202_gb03776</name>
</gene>
<feature type="region of interest" description="Disordered" evidence="2">
    <location>
        <begin position="88"/>
        <end position="119"/>
    </location>
</feature>
<dbReference type="GO" id="GO:0003677">
    <property type="term" value="F:DNA binding"/>
    <property type="evidence" value="ECO:0007669"/>
    <property type="project" value="UniProtKB-UniRule"/>
</dbReference>
<dbReference type="PANTHER" id="PTHR13451">
    <property type="entry name" value="CLASS II CROSSOVER JUNCTION ENDONUCLEASE MUS81"/>
    <property type="match status" value="1"/>
</dbReference>
<comment type="subcellular location">
    <subcellularLocation>
        <location evidence="1">Nucleus</location>
    </subcellularLocation>
</comment>
<keyword evidence="1" id="KW-0227">DNA damage</keyword>
<evidence type="ECO:0000313" key="4">
    <source>
        <dbReference type="Proteomes" id="UP001054889"/>
    </source>
</evidence>
<comment type="similarity">
    <text evidence="1">Belongs to the XPF family.</text>
</comment>
<comment type="subunit">
    <text evidence="1">Interacts with EME1.</text>
</comment>
<keyword evidence="1" id="KW-0540">Nuclease</keyword>